<dbReference type="KEGG" id="nnu:104595425"/>
<protein>
    <submittedName>
        <fullName evidence="8">Uncharacterized protein LOC104595425</fullName>
    </submittedName>
</protein>
<keyword evidence="7" id="KW-1185">Reference proteome</keyword>
<evidence type="ECO:0000256" key="1">
    <source>
        <dbReference type="ARBA" id="ARBA00004141"/>
    </source>
</evidence>
<sequence>MARVGYQMVTYLVTKTSIDINALNHKGFTALDVVESTGNRNSGALALIPTLQDVLAVKDAINCHQDRQRYSVSPMTTRGYLTRIASAEHLHGRRRVWILLRICIAGGVTNPLSREKQLELHNESLRNVRNTITVVAVLIAAVAFSGGVNLPDGVHDQYGKATKAKEIPFKVYLLCNNGVRIVCPIQYFSTTSCSPTHFETNGKCMLTDGVDLSIYQICLMLRTSSLFIPSFPNSAADSSFHCI</sequence>
<evidence type="ECO:0000256" key="3">
    <source>
        <dbReference type="ARBA" id="ARBA00022737"/>
    </source>
</evidence>
<evidence type="ECO:0000313" key="8">
    <source>
        <dbReference type="RefSeq" id="XP_019052903.1"/>
    </source>
</evidence>
<dbReference type="STRING" id="4432.A0A1U8Q263"/>
<proteinExistence type="predicted"/>
<dbReference type="PANTHER" id="PTHR24186">
    <property type="entry name" value="PROTEIN PHOSPHATASE 1 REGULATORY SUBUNIT"/>
    <property type="match status" value="1"/>
</dbReference>
<dbReference type="InterPro" id="IPR026961">
    <property type="entry name" value="PGG_dom"/>
</dbReference>
<dbReference type="GeneID" id="104595425"/>
<evidence type="ECO:0000256" key="2">
    <source>
        <dbReference type="ARBA" id="ARBA00022692"/>
    </source>
</evidence>
<keyword evidence="2" id="KW-0812">Transmembrane</keyword>
<gene>
    <name evidence="8" type="primary">LOC104595425</name>
</gene>
<dbReference type="Pfam" id="PF13962">
    <property type="entry name" value="PGG"/>
    <property type="match status" value="1"/>
</dbReference>
<evidence type="ECO:0000256" key="6">
    <source>
        <dbReference type="ARBA" id="ARBA00023136"/>
    </source>
</evidence>
<organism evidence="7 8">
    <name type="scientific">Nelumbo nucifera</name>
    <name type="common">Sacred lotus</name>
    <dbReference type="NCBI Taxonomy" id="4432"/>
    <lineage>
        <taxon>Eukaryota</taxon>
        <taxon>Viridiplantae</taxon>
        <taxon>Streptophyta</taxon>
        <taxon>Embryophyta</taxon>
        <taxon>Tracheophyta</taxon>
        <taxon>Spermatophyta</taxon>
        <taxon>Magnoliopsida</taxon>
        <taxon>Proteales</taxon>
        <taxon>Nelumbonaceae</taxon>
        <taxon>Nelumbo</taxon>
    </lineage>
</organism>
<evidence type="ECO:0000256" key="4">
    <source>
        <dbReference type="ARBA" id="ARBA00022989"/>
    </source>
</evidence>
<dbReference type="AlphaFoldDB" id="A0A1U8Q263"/>
<keyword evidence="6" id="KW-0472">Membrane</keyword>
<dbReference type="GO" id="GO:0005886">
    <property type="term" value="C:plasma membrane"/>
    <property type="evidence" value="ECO:0000318"/>
    <property type="project" value="GO_Central"/>
</dbReference>
<keyword evidence="3" id="KW-0677">Repeat</keyword>
<reference evidence="8" key="1">
    <citation type="submission" date="2025-08" db="UniProtKB">
        <authorList>
            <consortium name="RefSeq"/>
        </authorList>
    </citation>
    <scope>IDENTIFICATION</scope>
</reference>
<evidence type="ECO:0000256" key="5">
    <source>
        <dbReference type="ARBA" id="ARBA00023043"/>
    </source>
</evidence>
<keyword evidence="5" id="KW-0040">ANK repeat</keyword>
<evidence type="ECO:0000313" key="7">
    <source>
        <dbReference type="Proteomes" id="UP000189703"/>
    </source>
</evidence>
<keyword evidence="4" id="KW-1133">Transmembrane helix</keyword>
<dbReference type="Proteomes" id="UP000189703">
    <property type="component" value="Unplaced"/>
</dbReference>
<dbReference type="RefSeq" id="XP_019052903.1">
    <property type="nucleotide sequence ID" value="XM_019197358.1"/>
</dbReference>
<comment type="subcellular location">
    <subcellularLocation>
        <location evidence="1">Membrane</location>
        <topology evidence="1">Multi-pass membrane protein</topology>
    </subcellularLocation>
</comment>
<accession>A0A1U8Q263</accession>
<name>A0A1U8Q263_NELNU</name>
<dbReference type="PANTHER" id="PTHR24186:SF38">
    <property type="entry name" value="ANKYRIN REPEAT FAMILY PROTEIN"/>
    <property type="match status" value="1"/>
</dbReference>